<accession>A0A9P8VU49</accession>
<organism evidence="9 10">
    <name type="scientific">Thelonectria olida</name>
    <dbReference type="NCBI Taxonomy" id="1576542"/>
    <lineage>
        <taxon>Eukaryota</taxon>
        <taxon>Fungi</taxon>
        <taxon>Dikarya</taxon>
        <taxon>Ascomycota</taxon>
        <taxon>Pezizomycotina</taxon>
        <taxon>Sordariomycetes</taxon>
        <taxon>Hypocreomycetidae</taxon>
        <taxon>Hypocreales</taxon>
        <taxon>Nectriaceae</taxon>
        <taxon>Thelonectria</taxon>
    </lineage>
</organism>
<dbReference type="PRINTS" id="PR00465">
    <property type="entry name" value="EP450IV"/>
</dbReference>
<proteinExistence type="inferred from homology"/>
<keyword evidence="3 6" id="KW-0479">Metal-binding</keyword>
<sequence length="517" mass="57914">MDASILQANNHGWSLTPGANAVLLMVVLPLALFLKKLLLPTFDAREPPVVRPRIPIIGHLIAMARERSGFYRRLYRQNPLPICTLPILTGKLYVINSPSLISSAMRSKDLSFDPFALEFSSGAVGITDEHLRLYSQPGVLDEIHDVIHSSLAGDNLYQMLTTGLNALASALNDIQPHGTVIIPNSFDWLRNLMAEAVLKGLYGEKNPMTTRGMQDIWVYEKSVAILSLNLIPKLLAREALAARRRVQTIVRPFYLAGHYNRADVSALIRDRANFQRKLGMPDEDLGTIEFVMPWAAVTNTIPTLFWLFVHTHSRPEWVTRIRQEIEEIAEITSDNTTGRTATISISTLRKQCPALLACYLETTRICNDNVGNRRVMQDTTLKDPVDGREYLLTKGTNVQWAASVTQLDQKVWGPASDYFEPTKWIDMPSAQHPYRRSMIPFGGGKTLCPGKQFAEGEMLGCLSGLVLGFDTYGVQVPKPENPYPGLAVKSPEWGDIDAGFQMRRRQGWEDIKLQFVV</sequence>
<feature type="transmembrane region" description="Helical" evidence="8">
    <location>
        <begin position="12"/>
        <end position="34"/>
    </location>
</feature>
<evidence type="ECO:0000256" key="6">
    <source>
        <dbReference type="PIRSR" id="PIRSR602403-1"/>
    </source>
</evidence>
<dbReference type="PANTHER" id="PTHR47582:SF1">
    <property type="entry name" value="P450, PUTATIVE (EUROFUNG)-RELATED"/>
    <property type="match status" value="1"/>
</dbReference>
<dbReference type="InterPro" id="IPR053007">
    <property type="entry name" value="CYP450_monoxygenase_sec-met"/>
</dbReference>
<gene>
    <name evidence="9" type="ORF">B0T10DRAFT_552979</name>
</gene>
<evidence type="ECO:0000256" key="1">
    <source>
        <dbReference type="ARBA" id="ARBA00001971"/>
    </source>
</evidence>
<keyword evidence="7" id="KW-0560">Oxidoreductase</keyword>
<keyword evidence="8" id="KW-0472">Membrane</keyword>
<dbReference type="EMBL" id="JAGPYM010000042">
    <property type="protein sequence ID" value="KAH6874045.1"/>
    <property type="molecule type" value="Genomic_DNA"/>
</dbReference>
<dbReference type="SUPFAM" id="SSF48264">
    <property type="entry name" value="Cytochrome P450"/>
    <property type="match status" value="1"/>
</dbReference>
<comment type="caution">
    <text evidence="9">The sequence shown here is derived from an EMBL/GenBank/DDBJ whole genome shotgun (WGS) entry which is preliminary data.</text>
</comment>
<evidence type="ECO:0000256" key="3">
    <source>
        <dbReference type="ARBA" id="ARBA00022723"/>
    </source>
</evidence>
<keyword evidence="4 6" id="KW-0408">Iron</keyword>
<feature type="binding site" description="axial binding residue" evidence="6">
    <location>
        <position position="448"/>
    </location>
    <ligand>
        <name>heme</name>
        <dbReference type="ChEBI" id="CHEBI:30413"/>
    </ligand>
    <ligandPart>
        <name>Fe</name>
        <dbReference type="ChEBI" id="CHEBI:18248"/>
    </ligandPart>
</feature>
<keyword evidence="5 7" id="KW-0503">Monooxygenase</keyword>
<protein>
    <submittedName>
        <fullName evidence="9">Cytochrome P450</fullName>
    </submittedName>
</protein>
<evidence type="ECO:0000256" key="8">
    <source>
        <dbReference type="SAM" id="Phobius"/>
    </source>
</evidence>
<dbReference type="InterPro" id="IPR002403">
    <property type="entry name" value="Cyt_P450_E_grp-IV"/>
</dbReference>
<evidence type="ECO:0000313" key="9">
    <source>
        <dbReference type="EMBL" id="KAH6874045.1"/>
    </source>
</evidence>
<evidence type="ECO:0000256" key="2">
    <source>
        <dbReference type="ARBA" id="ARBA00010617"/>
    </source>
</evidence>
<dbReference type="PROSITE" id="PS00086">
    <property type="entry name" value="CYTOCHROME_P450"/>
    <property type="match status" value="1"/>
</dbReference>
<keyword evidence="8" id="KW-1133">Transmembrane helix</keyword>
<comment type="cofactor">
    <cofactor evidence="1 6">
        <name>heme</name>
        <dbReference type="ChEBI" id="CHEBI:30413"/>
    </cofactor>
</comment>
<dbReference type="GO" id="GO:0020037">
    <property type="term" value="F:heme binding"/>
    <property type="evidence" value="ECO:0007669"/>
    <property type="project" value="InterPro"/>
</dbReference>
<reference evidence="9 10" key="1">
    <citation type="journal article" date="2021" name="Nat. Commun.">
        <title>Genetic determinants of endophytism in the Arabidopsis root mycobiome.</title>
        <authorList>
            <person name="Mesny F."/>
            <person name="Miyauchi S."/>
            <person name="Thiergart T."/>
            <person name="Pickel B."/>
            <person name="Atanasova L."/>
            <person name="Karlsson M."/>
            <person name="Huettel B."/>
            <person name="Barry K.W."/>
            <person name="Haridas S."/>
            <person name="Chen C."/>
            <person name="Bauer D."/>
            <person name="Andreopoulos W."/>
            <person name="Pangilinan J."/>
            <person name="LaButti K."/>
            <person name="Riley R."/>
            <person name="Lipzen A."/>
            <person name="Clum A."/>
            <person name="Drula E."/>
            <person name="Henrissat B."/>
            <person name="Kohler A."/>
            <person name="Grigoriev I.V."/>
            <person name="Martin F.M."/>
            <person name="Hacquard S."/>
        </authorList>
    </citation>
    <scope>NUCLEOTIDE SEQUENCE [LARGE SCALE GENOMIC DNA]</scope>
    <source>
        <strain evidence="9 10">MPI-CAGE-CH-0241</strain>
    </source>
</reference>
<dbReference type="OrthoDB" id="1470350at2759"/>
<name>A0A9P8VU49_9HYPO</name>
<dbReference type="GO" id="GO:0005506">
    <property type="term" value="F:iron ion binding"/>
    <property type="evidence" value="ECO:0007669"/>
    <property type="project" value="InterPro"/>
</dbReference>
<keyword evidence="6 7" id="KW-0349">Heme</keyword>
<dbReference type="InterPro" id="IPR001128">
    <property type="entry name" value="Cyt_P450"/>
</dbReference>
<dbReference type="Gene3D" id="1.10.630.10">
    <property type="entry name" value="Cytochrome P450"/>
    <property type="match status" value="1"/>
</dbReference>
<dbReference type="CDD" id="cd11040">
    <property type="entry name" value="CYP7_CYP8-like"/>
    <property type="match status" value="1"/>
</dbReference>
<keyword evidence="8" id="KW-0812">Transmembrane</keyword>
<evidence type="ECO:0000313" key="10">
    <source>
        <dbReference type="Proteomes" id="UP000777438"/>
    </source>
</evidence>
<dbReference type="GO" id="GO:0016705">
    <property type="term" value="F:oxidoreductase activity, acting on paired donors, with incorporation or reduction of molecular oxygen"/>
    <property type="evidence" value="ECO:0007669"/>
    <property type="project" value="InterPro"/>
</dbReference>
<dbReference type="GO" id="GO:0004497">
    <property type="term" value="F:monooxygenase activity"/>
    <property type="evidence" value="ECO:0007669"/>
    <property type="project" value="UniProtKB-KW"/>
</dbReference>
<dbReference type="InterPro" id="IPR036396">
    <property type="entry name" value="Cyt_P450_sf"/>
</dbReference>
<dbReference type="Proteomes" id="UP000777438">
    <property type="component" value="Unassembled WGS sequence"/>
</dbReference>
<keyword evidence="10" id="KW-1185">Reference proteome</keyword>
<evidence type="ECO:0000256" key="4">
    <source>
        <dbReference type="ARBA" id="ARBA00023004"/>
    </source>
</evidence>
<dbReference type="InterPro" id="IPR017972">
    <property type="entry name" value="Cyt_P450_CS"/>
</dbReference>
<dbReference type="Pfam" id="PF00067">
    <property type="entry name" value="p450"/>
    <property type="match status" value="1"/>
</dbReference>
<dbReference type="PANTHER" id="PTHR47582">
    <property type="entry name" value="P450, PUTATIVE (EUROFUNG)-RELATED"/>
    <property type="match status" value="1"/>
</dbReference>
<evidence type="ECO:0000256" key="7">
    <source>
        <dbReference type="RuleBase" id="RU000461"/>
    </source>
</evidence>
<comment type="similarity">
    <text evidence="2 7">Belongs to the cytochrome P450 family.</text>
</comment>
<evidence type="ECO:0000256" key="5">
    <source>
        <dbReference type="ARBA" id="ARBA00023033"/>
    </source>
</evidence>
<dbReference type="AlphaFoldDB" id="A0A9P8VU49"/>